<name>A0A9X3U008_9PROT</name>
<evidence type="ECO:0000313" key="7">
    <source>
        <dbReference type="Proteomes" id="UP001141619"/>
    </source>
</evidence>
<feature type="transmembrane region" description="Helical" evidence="5">
    <location>
        <begin position="56"/>
        <end position="76"/>
    </location>
</feature>
<dbReference type="Proteomes" id="UP001141619">
    <property type="component" value="Unassembled WGS sequence"/>
</dbReference>
<feature type="transmembrane region" description="Helical" evidence="5">
    <location>
        <begin position="113"/>
        <end position="131"/>
    </location>
</feature>
<dbReference type="GO" id="GO:0005886">
    <property type="term" value="C:plasma membrane"/>
    <property type="evidence" value="ECO:0007669"/>
    <property type="project" value="UniProtKB-SubCell"/>
</dbReference>
<reference evidence="6" key="2">
    <citation type="journal article" date="2023" name="Syst. Appl. Microbiol.">
        <title>Govania unica gen. nov., sp. nov., a rare biosphere bacterium that represents a novel family in the class Alphaproteobacteria.</title>
        <authorList>
            <person name="Vandamme P."/>
            <person name="Peeters C."/>
            <person name="Hettiarachchi A."/>
            <person name="Cnockaert M."/>
            <person name="Carlier A."/>
        </authorList>
    </citation>
    <scope>NUCLEOTIDE SEQUENCE</scope>
    <source>
        <strain evidence="6">LMG 31809</strain>
    </source>
</reference>
<keyword evidence="3 5" id="KW-1133">Transmembrane helix</keyword>
<comment type="similarity">
    <text evidence="5">Belongs to the 4-toluene sulfonate uptake permease (TSUP) (TC 2.A.102) family.</text>
</comment>
<dbReference type="Pfam" id="PF01925">
    <property type="entry name" value="TauE"/>
    <property type="match status" value="1"/>
</dbReference>
<protein>
    <recommendedName>
        <fullName evidence="5">Probable membrane transporter protein</fullName>
    </recommendedName>
</protein>
<evidence type="ECO:0000256" key="3">
    <source>
        <dbReference type="ARBA" id="ARBA00022989"/>
    </source>
</evidence>
<comment type="subcellular location">
    <subcellularLocation>
        <location evidence="5">Cell membrane</location>
        <topology evidence="5">Multi-pass membrane protein</topology>
    </subcellularLocation>
    <subcellularLocation>
        <location evidence="1">Membrane</location>
        <topology evidence="1">Multi-pass membrane protein</topology>
    </subcellularLocation>
</comment>
<evidence type="ECO:0000313" key="6">
    <source>
        <dbReference type="EMBL" id="MDA5194723.1"/>
    </source>
</evidence>
<evidence type="ECO:0000256" key="5">
    <source>
        <dbReference type="RuleBase" id="RU363041"/>
    </source>
</evidence>
<keyword evidence="7" id="KW-1185">Reference proteome</keyword>
<keyword evidence="4 5" id="KW-0472">Membrane</keyword>
<feature type="transmembrane region" description="Helical" evidence="5">
    <location>
        <begin position="252"/>
        <end position="272"/>
    </location>
</feature>
<comment type="caution">
    <text evidence="6">The sequence shown here is derived from an EMBL/GenBank/DDBJ whole genome shotgun (WGS) entry which is preliminary data.</text>
</comment>
<dbReference type="PANTHER" id="PTHR43483:SF3">
    <property type="entry name" value="MEMBRANE TRANSPORTER PROTEIN HI_0806-RELATED"/>
    <property type="match status" value="1"/>
</dbReference>
<sequence>MTGEWALFLLAGLMLATGLAGGIIAGMLGVGGGIVIVPVLDFALGFVGVDADIRMQVAVATSLATIIPTALSSARAHQSRGAVDMALIRHWAVAMFCGALIGTVIASEVQGSVLSAVFAAVCLLVVAKMLLPLDHRRIAPGLPPGPLMQGVPLAIGGVSSMMGIGGGTVGVPILTLFGYSIHRAVGTASLFGLLIAVPGTLGFIVTGWGDPRLPMGSLGFVNLIGLALIAPTTYLTAPLGARIAHGLSKRQLGIAFGLFLLLVACRMIYRVYQG</sequence>
<dbReference type="EMBL" id="JANWOI010000004">
    <property type="protein sequence ID" value="MDA5194723.1"/>
    <property type="molecule type" value="Genomic_DNA"/>
</dbReference>
<keyword evidence="5" id="KW-1003">Cell membrane</keyword>
<reference evidence="6" key="1">
    <citation type="submission" date="2022-08" db="EMBL/GenBank/DDBJ databases">
        <authorList>
            <person name="Vandamme P."/>
            <person name="Hettiarachchi A."/>
            <person name="Peeters C."/>
            <person name="Cnockaert M."/>
            <person name="Carlier A."/>
        </authorList>
    </citation>
    <scope>NUCLEOTIDE SEQUENCE</scope>
    <source>
        <strain evidence="6">LMG 31809</strain>
    </source>
</reference>
<dbReference type="RefSeq" id="WP_274944428.1">
    <property type="nucleotide sequence ID" value="NZ_JANWOI010000004.1"/>
</dbReference>
<dbReference type="AlphaFoldDB" id="A0A9X3U008"/>
<gene>
    <name evidence="6" type="ORF">NYP16_12245</name>
</gene>
<organism evidence="6 7">
    <name type="scientific">Govanella unica</name>
    <dbReference type="NCBI Taxonomy" id="2975056"/>
    <lineage>
        <taxon>Bacteria</taxon>
        <taxon>Pseudomonadati</taxon>
        <taxon>Pseudomonadota</taxon>
        <taxon>Alphaproteobacteria</taxon>
        <taxon>Emcibacterales</taxon>
        <taxon>Govanellaceae</taxon>
        <taxon>Govanella</taxon>
    </lineage>
</organism>
<feature type="transmembrane region" description="Helical" evidence="5">
    <location>
        <begin position="220"/>
        <end position="240"/>
    </location>
</feature>
<evidence type="ECO:0000256" key="2">
    <source>
        <dbReference type="ARBA" id="ARBA00022692"/>
    </source>
</evidence>
<proteinExistence type="inferred from homology"/>
<feature type="transmembrane region" description="Helical" evidence="5">
    <location>
        <begin position="88"/>
        <end position="106"/>
    </location>
</feature>
<accession>A0A9X3U008</accession>
<keyword evidence="2 5" id="KW-0812">Transmembrane</keyword>
<dbReference type="InterPro" id="IPR002781">
    <property type="entry name" value="TM_pro_TauE-like"/>
</dbReference>
<feature type="transmembrane region" description="Helical" evidence="5">
    <location>
        <begin position="151"/>
        <end position="177"/>
    </location>
</feature>
<dbReference type="PANTHER" id="PTHR43483">
    <property type="entry name" value="MEMBRANE TRANSPORTER PROTEIN HI_0806-RELATED"/>
    <property type="match status" value="1"/>
</dbReference>
<evidence type="ECO:0000256" key="1">
    <source>
        <dbReference type="ARBA" id="ARBA00004141"/>
    </source>
</evidence>
<evidence type="ECO:0000256" key="4">
    <source>
        <dbReference type="ARBA" id="ARBA00023136"/>
    </source>
</evidence>
<feature type="transmembrane region" description="Helical" evidence="5">
    <location>
        <begin position="184"/>
        <end position="208"/>
    </location>
</feature>